<dbReference type="RefSeq" id="WP_105397040.1">
    <property type="nucleotide sequence ID" value="NZ_CAWNTA010000056.1"/>
</dbReference>
<sequence length="100" mass="11826">MNKLNNITLTEYDFRQLNLMKEILGSYVENKTPLNVLIDRLRDLLDCLQDVNNEWKEQFYEHWLSLEQVYAVALDRNEPLSQYESYINDSVKGLNSLLGL</sequence>
<name>A0A2S8PTN9_9GAMM</name>
<comment type="caution">
    <text evidence="1">The sequence shown here is derived from an EMBL/GenBank/DDBJ whole genome shotgun (WGS) entry which is preliminary data.</text>
</comment>
<evidence type="ECO:0000313" key="1">
    <source>
        <dbReference type="EMBL" id="PQQ22128.1"/>
    </source>
</evidence>
<dbReference type="EMBL" id="PUWT01000148">
    <property type="protein sequence ID" value="PQQ22128.1"/>
    <property type="molecule type" value="Genomic_DNA"/>
</dbReference>
<proteinExistence type="predicted"/>
<evidence type="ECO:0000313" key="2">
    <source>
        <dbReference type="Proteomes" id="UP000239550"/>
    </source>
</evidence>
<gene>
    <name evidence="1" type="ORF">C6H66_24775</name>
</gene>
<protein>
    <submittedName>
        <fullName evidence="1">Uncharacterized protein</fullName>
    </submittedName>
</protein>
<keyword evidence="2" id="KW-1185">Reference proteome</keyword>
<reference evidence="1 2" key="1">
    <citation type="submission" date="2018-02" db="EMBL/GenBank/DDBJ databases">
        <title>Five New Genomes of Indian Photorhabdus Isolates TSA.</title>
        <authorList>
            <person name="Dubay B."/>
            <person name="Somvanshi V.S."/>
        </authorList>
    </citation>
    <scope>NUCLEOTIDE SEQUENCE [LARGE SCALE GENOMIC DNA]</scope>
    <source>
        <strain evidence="1 2">H1</strain>
    </source>
</reference>
<dbReference type="AlphaFoldDB" id="A0A2S8PTN9"/>
<accession>A0A2S8PTN9</accession>
<dbReference type="Proteomes" id="UP000239550">
    <property type="component" value="Unassembled WGS sequence"/>
</dbReference>
<organism evidence="1 2">
    <name type="scientific">Photorhabdus hindustanensis</name>
    <dbReference type="NCBI Taxonomy" id="2918802"/>
    <lineage>
        <taxon>Bacteria</taxon>
        <taxon>Pseudomonadati</taxon>
        <taxon>Pseudomonadota</taxon>
        <taxon>Gammaproteobacteria</taxon>
        <taxon>Enterobacterales</taxon>
        <taxon>Morganellaceae</taxon>
        <taxon>Photorhabdus</taxon>
    </lineage>
</organism>